<dbReference type="InterPro" id="IPR004341">
    <property type="entry name" value="CAT_RNA-bd_dom"/>
</dbReference>
<gene>
    <name evidence="3" type="ORF">FDZ14_34985</name>
</gene>
<reference evidence="3 4" key="1">
    <citation type="submission" date="2019-10" db="EMBL/GenBank/DDBJ databases">
        <title>Complete genome sequences for adaption low water activity.</title>
        <authorList>
            <person name="Zhao L."/>
            <person name="Zhong J."/>
        </authorList>
    </citation>
    <scope>NUCLEOTIDE SEQUENCE [LARGE SCALE GENOMIC DNA]</scope>
    <source>
        <strain evidence="3 4">FDU301</strain>
        <plasmid evidence="4">pfdu301d</plasmid>
    </source>
</reference>
<dbReference type="PROSITE" id="PS51372">
    <property type="entry name" value="PRD_2"/>
    <property type="match status" value="2"/>
</dbReference>
<dbReference type="AlphaFoldDB" id="A0A6M6EAB2"/>
<dbReference type="PANTHER" id="PTHR30185">
    <property type="entry name" value="CRYPTIC BETA-GLUCOSIDE BGL OPERON ANTITERMINATOR"/>
    <property type="match status" value="1"/>
</dbReference>
<dbReference type="SMART" id="SM01061">
    <property type="entry name" value="CAT_RBD"/>
    <property type="match status" value="1"/>
</dbReference>
<protein>
    <submittedName>
        <fullName evidence="3">PRD domain-containing protein</fullName>
    </submittedName>
</protein>
<dbReference type="Gene3D" id="2.30.24.10">
    <property type="entry name" value="CAT RNA-binding domain"/>
    <property type="match status" value="1"/>
</dbReference>
<dbReference type="PANTHER" id="PTHR30185:SF15">
    <property type="entry name" value="CRYPTIC BETA-GLUCOSIDE BGL OPERON ANTITERMINATOR"/>
    <property type="match status" value="1"/>
</dbReference>
<evidence type="ECO:0000259" key="2">
    <source>
        <dbReference type="PROSITE" id="PS51372"/>
    </source>
</evidence>
<organism evidence="3 4">
    <name type="scientific">Priestia megaterium</name>
    <name type="common">Bacillus megaterium</name>
    <dbReference type="NCBI Taxonomy" id="1404"/>
    <lineage>
        <taxon>Bacteria</taxon>
        <taxon>Bacillati</taxon>
        <taxon>Bacillota</taxon>
        <taxon>Bacilli</taxon>
        <taxon>Bacillales</taxon>
        <taxon>Bacillaceae</taxon>
        <taxon>Priestia</taxon>
    </lineage>
</organism>
<sequence>MRIKKIFNNNVVLTENDNQVEIVVMGRGLAFQKKVGEEIDGSKVEKTFVIHSKNLSDKLSELLKEIPSDHLELSNDIIELAKRELDCHLNETIYLSLTDHIHFMLTRMQEGLTVRNPLLWEIKKFYKDEYQVANHAVQMIEKRTGIQLPDDEKASIALHLFNARKGSSGMEQTMKMTKIVNGITQIVKYHFGRAFDEESTNYNRFTTHLRYFAYRMIRGEVSDGDSDNSLFEQVSRQYSDAYQCTMKVQSYLKVNYSFEMSKEEMVYFIIHIHRLYSREKTE</sequence>
<dbReference type="Proteomes" id="UP000501076">
    <property type="component" value="Plasmid pFDU301D"/>
</dbReference>
<dbReference type="EMBL" id="CP045276">
    <property type="protein sequence ID" value="QJX81318.1"/>
    <property type="molecule type" value="Genomic_DNA"/>
</dbReference>
<keyword evidence="3" id="KW-0614">Plasmid</keyword>
<evidence type="ECO:0000313" key="4">
    <source>
        <dbReference type="Proteomes" id="UP000501076"/>
    </source>
</evidence>
<dbReference type="Pfam" id="PF03123">
    <property type="entry name" value="CAT_RBD"/>
    <property type="match status" value="1"/>
</dbReference>
<evidence type="ECO:0000313" key="3">
    <source>
        <dbReference type="EMBL" id="QJX81318.1"/>
    </source>
</evidence>
<proteinExistence type="predicted"/>
<evidence type="ECO:0000256" key="1">
    <source>
        <dbReference type="ARBA" id="ARBA00022737"/>
    </source>
</evidence>
<feature type="domain" description="PRD" evidence="2">
    <location>
        <begin position="171"/>
        <end position="282"/>
    </location>
</feature>
<dbReference type="Pfam" id="PF00874">
    <property type="entry name" value="PRD"/>
    <property type="match status" value="2"/>
</dbReference>
<dbReference type="Gene3D" id="1.10.1790.10">
    <property type="entry name" value="PRD domain"/>
    <property type="match status" value="2"/>
</dbReference>
<accession>A0A6M6EAB2</accession>
<dbReference type="InterPro" id="IPR036634">
    <property type="entry name" value="PRD_sf"/>
</dbReference>
<dbReference type="GO" id="GO:0006355">
    <property type="term" value="P:regulation of DNA-templated transcription"/>
    <property type="evidence" value="ECO:0007669"/>
    <property type="project" value="InterPro"/>
</dbReference>
<dbReference type="InterPro" id="IPR036650">
    <property type="entry name" value="CAT_RNA-bd_dom_sf"/>
</dbReference>
<dbReference type="SUPFAM" id="SSF50151">
    <property type="entry name" value="SacY-like RNA-binding domain"/>
    <property type="match status" value="1"/>
</dbReference>
<dbReference type="InterPro" id="IPR050661">
    <property type="entry name" value="BglG_antiterminators"/>
</dbReference>
<dbReference type="SUPFAM" id="SSF63520">
    <property type="entry name" value="PTS-regulatory domain, PRD"/>
    <property type="match status" value="2"/>
</dbReference>
<feature type="domain" description="PRD" evidence="2">
    <location>
        <begin position="65"/>
        <end position="170"/>
    </location>
</feature>
<geneLocation type="plasmid" evidence="4">
    <name>pfdu301d</name>
</geneLocation>
<name>A0A6M6EAB2_PRIMG</name>
<dbReference type="InterPro" id="IPR011608">
    <property type="entry name" value="PRD"/>
</dbReference>
<dbReference type="RefSeq" id="WP_171779289.1">
    <property type="nucleotide sequence ID" value="NZ_CP045276.1"/>
</dbReference>
<dbReference type="GO" id="GO:0003723">
    <property type="term" value="F:RNA binding"/>
    <property type="evidence" value="ECO:0007669"/>
    <property type="project" value="InterPro"/>
</dbReference>
<dbReference type="NCBIfam" id="NF046042">
    <property type="entry name" value="LicT"/>
    <property type="match status" value="1"/>
</dbReference>
<keyword evidence="1" id="KW-0677">Repeat</keyword>